<feature type="signal peptide" evidence="10">
    <location>
        <begin position="1"/>
        <end position="27"/>
    </location>
</feature>
<evidence type="ECO:0000256" key="10">
    <source>
        <dbReference type="SAM" id="SignalP"/>
    </source>
</evidence>
<name>A0A561CZE9_9BACI</name>
<evidence type="ECO:0000256" key="7">
    <source>
        <dbReference type="ARBA" id="ARBA00023008"/>
    </source>
</evidence>
<dbReference type="RefSeq" id="WP_261380728.1">
    <property type="nucleotide sequence ID" value="NZ_VIVN01000011.1"/>
</dbReference>
<dbReference type="InterPro" id="IPR008457">
    <property type="entry name" value="Cu-R_CopD_dom"/>
</dbReference>
<feature type="domain" description="CopC" evidence="11">
    <location>
        <begin position="28"/>
        <end position="124"/>
    </location>
</feature>
<dbReference type="AlphaFoldDB" id="A0A561CZE9"/>
<sequence length="550" mass="60853">MKQIKSGVLLIAVLYLFLFLCPSFASAHAYILKSTPYENEIVNQAPQKVTIEFDETIQASFNSLEVFDSAGNRVDQKNGRINPKNPSIIETDLAKNLPNDTYSIKWRVVSSDGHPVEGVIPFQVGNGDLTQDSSSINKESKGYMPQLDLIIIRWLQYLGNACLVAMLLFYLFVLPKEFRGNPGVSSTFRKLLKLSLFALSVSILLNLPLQATIESGLSWSKVLSVHVLGDMLATTLFGTTWIIQITSLVFLFFSSYLLIKKRFHSLWVWISFILGIGLLLTKAFTSHAASSTNVLITVSIDFIHLLSASIWIGSLIVLAALIPLSRNIDTKGLYLDSIRAFSKWGILLVIVLTFTGIYGSFSYIPNLRTLLTTNYGRVLSAKIVLLVIMIIFATINFAKGKRNKEKGLPATLWGELMAGAVVLVLSVLLTNLPTAMSSPGPFKETKTVKQESKITFKASPNVIGENTFVLSLEDQKGQPIKNIEQATLTFTSLEMDMGEATKTLGKVKEGTYQGKGMNFNMAGRWNVHVHVLTKDLETLDTDFKVFVGSQ</sequence>
<feature type="transmembrane region" description="Helical" evidence="9">
    <location>
        <begin position="194"/>
        <end position="213"/>
    </location>
</feature>
<keyword evidence="4" id="KW-0479">Metal-binding</keyword>
<dbReference type="InterPro" id="IPR032693">
    <property type="entry name" value="YtkA-like_dom"/>
</dbReference>
<accession>A0A561CZE9</accession>
<feature type="domain" description="Copper resistance protein D" evidence="12">
    <location>
        <begin position="338"/>
        <end position="429"/>
    </location>
</feature>
<evidence type="ECO:0000256" key="1">
    <source>
        <dbReference type="ARBA" id="ARBA00004651"/>
    </source>
</evidence>
<dbReference type="GO" id="GO:0042597">
    <property type="term" value="C:periplasmic space"/>
    <property type="evidence" value="ECO:0007669"/>
    <property type="project" value="InterPro"/>
</dbReference>
<feature type="transmembrane region" description="Helical" evidence="9">
    <location>
        <begin position="305"/>
        <end position="324"/>
    </location>
</feature>
<dbReference type="Pfam" id="PF05425">
    <property type="entry name" value="CopD"/>
    <property type="match status" value="1"/>
</dbReference>
<feature type="transmembrane region" description="Helical" evidence="9">
    <location>
        <begin position="266"/>
        <end position="285"/>
    </location>
</feature>
<organism evidence="14 15">
    <name type="scientific">Neobacillus bataviensis</name>
    <dbReference type="NCBI Taxonomy" id="220685"/>
    <lineage>
        <taxon>Bacteria</taxon>
        <taxon>Bacillati</taxon>
        <taxon>Bacillota</taxon>
        <taxon>Bacilli</taxon>
        <taxon>Bacillales</taxon>
        <taxon>Bacillaceae</taxon>
        <taxon>Neobacillus</taxon>
    </lineage>
</organism>
<keyword evidence="3 9" id="KW-0812">Transmembrane</keyword>
<evidence type="ECO:0000256" key="2">
    <source>
        <dbReference type="ARBA" id="ARBA00022475"/>
    </source>
</evidence>
<dbReference type="InterPro" id="IPR014755">
    <property type="entry name" value="Cu-Rt/internalin_Ig-like"/>
</dbReference>
<keyword evidence="8 9" id="KW-0472">Membrane</keyword>
<dbReference type="Pfam" id="PF13115">
    <property type="entry name" value="YtkA"/>
    <property type="match status" value="1"/>
</dbReference>
<comment type="subcellular location">
    <subcellularLocation>
        <location evidence="1">Cell membrane</location>
        <topology evidence="1">Multi-pass membrane protein</topology>
    </subcellularLocation>
</comment>
<dbReference type="Pfam" id="PF04234">
    <property type="entry name" value="CopC"/>
    <property type="match status" value="1"/>
</dbReference>
<evidence type="ECO:0000313" key="14">
    <source>
        <dbReference type="EMBL" id="TWD96414.1"/>
    </source>
</evidence>
<protein>
    <submittedName>
        <fullName evidence="14">Copper transport protein</fullName>
    </submittedName>
</protein>
<evidence type="ECO:0000259" key="13">
    <source>
        <dbReference type="Pfam" id="PF13115"/>
    </source>
</evidence>
<keyword evidence="6 9" id="KW-1133">Transmembrane helix</keyword>
<feature type="transmembrane region" description="Helical" evidence="9">
    <location>
        <begin position="233"/>
        <end position="259"/>
    </location>
</feature>
<gene>
    <name evidence="14" type="ORF">FB550_11163</name>
</gene>
<evidence type="ECO:0000256" key="6">
    <source>
        <dbReference type="ARBA" id="ARBA00022989"/>
    </source>
</evidence>
<evidence type="ECO:0000313" key="15">
    <source>
        <dbReference type="Proteomes" id="UP000319671"/>
    </source>
</evidence>
<reference evidence="14 15" key="1">
    <citation type="submission" date="2019-06" db="EMBL/GenBank/DDBJ databases">
        <title>Sorghum-associated microbial communities from plants grown in Nebraska, USA.</title>
        <authorList>
            <person name="Schachtman D."/>
        </authorList>
    </citation>
    <scope>NUCLEOTIDE SEQUENCE [LARGE SCALE GENOMIC DNA]</scope>
    <source>
        <strain evidence="14 15">2482</strain>
    </source>
</reference>
<feature type="domain" description="YtkA-like" evidence="13">
    <location>
        <begin position="458"/>
        <end position="530"/>
    </location>
</feature>
<feature type="chain" id="PRO_5038743702" evidence="10">
    <location>
        <begin position="28"/>
        <end position="550"/>
    </location>
</feature>
<feature type="transmembrane region" description="Helical" evidence="9">
    <location>
        <begin position="379"/>
        <end position="398"/>
    </location>
</feature>
<evidence type="ECO:0000256" key="9">
    <source>
        <dbReference type="SAM" id="Phobius"/>
    </source>
</evidence>
<dbReference type="EMBL" id="VIVN01000011">
    <property type="protein sequence ID" value="TWD96414.1"/>
    <property type="molecule type" value="Genomic_DNA"/>
</dbReference>
<keyword evidence="7" id="KW-0186">Copper</keyword>
<dbReference type="Proteomes" id="UP000319671">
    <property type="component" value="Unassembled WGS sequence"/>
</dbReference>
<dbReference type="GO" id="GO:0046688">
    <property type="term" value="P:response to copper ion"/>
    <property type="evidence" value="ECO:0007669"/>
    <property type="project" value="InterPro"/>
</dbReference>
<proteinExistence type="predicted"/>
<dbReference type="SUPFAM" id="SSF81296">
    <property type="entry name" value="E set domains"/>
    <property type="match status" value="1"/>
</dbReference>
<dbReference type="GO" id="GO:0006825">
    <property type="term" value="P:copper ion transport"/>
    <property type="evidence" value="ECO:0007669"/>
    <property type="project" value="InterPro"/>
</dbReference>
<comment type="caution">
    <text evidence="14">The sequence shown here is derived from an EMBL/GenBank/DDBJ whole genome shotgun (WGS) entry which is preliminary data.</text>
</comment>
<feature type="transmembrane region" description="Helical" evidence="9">
    <location>
        <begin position="344"/>
        <end position="364"/>
    </location>
</feature>
<keyword evidence="2" id="KW-1003">Cell membrane</keyword>
<evidence type="ECO:0000259" key="11">
    <source>
        <dbReference type="Pfam" id="PF04234"/>
    </source>
</evidence>
<dbReference type="PANTHER" id="PTHR34820:SF4">
    <property type="entry name" value="INNER MEMBRANE PROTEIN YEBZ"/>
    <property type="match status" value="1"/>
</dbReference>
<dbReference type="Gene3D" id="2.60.40.1220">
    <property type="match status" value="1"/>
</dbReference>
<keyword evidence="5 10" id="KW-0732">Signal</keyword>
<evidence type="ECO:0000256" key="3">
    <source>
        <dbReference type="ARBA" id="ARBA00022692"/>
    </source>
</evidence>
<dbReference type="GO" id="GO:0005886">
    <property type="term" value="C:plasma membrane"/>
    <property type="evidence" value="ECO:0007669"/>
    <property type="project" value="UniProtKB-SubCell"/>
</dbReference>
<evidence type="ECO:0000256" key="4">
    <source>
        <dbReference type="ARBA" id="ARBA00022723"/>
    </source>
</evidence>
<dbReference type="PANTHER" id="PTHR34820">
    <property type="entry name" value="INNER MEMBRANE PROTEIN YEBZ"/>
    <property type="match status" value="1"/>
</dbReference>
<feature type="transmembrane region" description="Helical" evidence="9">
    <location>
        <begin position="154"/>
        <end position="173"/>
    </location>
</feature>
<dbReference type="GO" id="GO:0005507">
    <property type="term" value="F:copper ion binding"/>
    <property type="evidence" value="ECO:0007669"/>
    <property type="project" value="InterPro"/>
</dbReference>
<evidence type="ECO:0000256" key="8">
    <source>
        <dbReference type="ARBA" id="ARBA00023136"/>
    </source>
</evidence>
<keyword evidence="15" id="KW-1185">Reference proteome</keyword>
<evidence type="ECO:0000256" key="5">
    <source>
        <dbReference type="ARBA" id="ARBA00022729"/>
    </source>
</evidence>
<feature type="transmembrane region" description="Helical" evidence="9">
    <location>
        <begin position="410"/>
        <end position="429"/>
    </location>
</feature>
<dbReference type="InterPro" id="IPR014756">
    <property type="entry name" value="Ig_E-set"/>
</dbReference>
<evidence type="ECO:0000259" key="12">
    <source>
        <dbReference type="Pfam" id="PF05425"/>
    </source>
</evidence>
<dbReference type="InterPro" id="IPR032694">
    <property type="entry name" value="CopC/D"/>
</dbReference>
<dbReference type="InterPro" id="IPR007348">
    <property type="entry name" value="CopC_dom"/>
</dbReference>